<evidence type="ECO:0000256" key="1">
    <source>
        <dbReference type="SAM" id="Phobius"/>
    </source>
</evidence>
<dbReference type="EMBL" id="KZ679678">
    <property type="protein sequence ID" value="PTB56611.1"/>
    <property type="molecule type" value="Genomic_DNA"/>
</dbReference>
<reference evidence="2 3" key="1">
    <citation type="submission" date="2016-07" db="EMBL/GenBank/DDBJ databases">
        <title>Multiple horizontal gene transfer events from other fungi enriched the ability of initially mycotrophic Trichoderma (Ascomycota) to feed on dead plant biomass.</title>
        <authorList>
            <consortium name="DOE Joint Genome Institute"/>
            <person name="Aerts A."/>
            <person name="Atanasova L."/>
            <person name="Chenthamara K."/>
            <person name="Zhang J."/>
            <person name="Grujic M."/>
            <person name="Henrissat B."/>
            <person name="Kuo A."/>
            <person name="Salamov A."/>
            <person name="Lipzen A."/>
            <person name="Labutti K."/>
            <person name="Barry K."/>
            <person name="Miao Y."/>
            <person name="Rahimi M.J."/>
            <person name="Shen Q."/>
            <person name="Grigoriev I.V."/>
            <person name="Kubicek C.P."/>
            <person name="Druzhinina I.S."/>
        </authorList>
    </citation>
    <scope>NUCLEOTIDE SEQUENCE [LARGE SCALE GENOMIC DNA]</scope>
    <source>
        <strain evidence="2 3">CBS 226.95</strain>
    </source>
</reference>
<dbReference type="GeneID" id="36623286"/>
<gene>
    <name evidence="2" type="ORF">M431DRAFT_382525</name>
</gene>
<proteinExistence type="predicted"/>
<protein>
    <submittedName>
        <fullName evidence="2">Uncharacterized protein</fullName>
    </submittedName>
</protein>
<dbReference type="AlphaFoldDB" id="A0A2T4AHR3"/>
<evidence type="ECO:0000313" key="2">
    <source>
        <dbReference type="EMBL" id="PTB56611.1"/>
    </source>
</evidence>
<organism evidence="2 3">
    <name type="scientific">Trichoderma harzianum CBS 226.95</name>
    <dbReference type="NCBI Taxonomy" id="983964"/>
    <lineage>
        <taxon>Eukaryota</taxon>
        <taxon>Fungi</taxon>
        <taxon>Dikarya</taxon>
        <taxon>Ascomycota</taxon>
        <taxon>Pezizomycotina</taxon>
        <taxon>Sordariomycetes</taxon>
        <taxon>Hypocreomycetidae</taxon>
        <taxon>Hypocreales</taxon>
        <taxon>Hypocreaceae</taxon>
        <taxon>Trichoderma</taxon>
    </lineage>
</organism>
<name>A0A2T4AHR3_TRIHA</name>
<keyword evidence="1" id="KW-1133">Transmembrane helix</keyword>
<feature type="transmembrane region" description="Helical" evidence="1">
    <location>
        <begin position="45"/>
        <end position="62"/>
    </location>
</feature>
<dbReference type="RefSeq" id="XP_024776288.1">
    <property type="nucleotide sequence ID" value="XM_024914720.1"/>
</dbReference>
<keyword evidence="1" id="KW-0812">Transmembrane</keyword>
<keyword evidence="3" id="KW-1185">Reference proteome</keyword>
<accession>A0A2T4AHR3</accession>
<keyword evidence="1" id="KW-0472">Membrane</keyword>
<sequence length="90" mass="10053">MAAIISCFFPLPFIPSRSPLASSPCPLLSLFSYSILLALSNSSLIISRSSFFFFFFCFYPYLSPLISSSELALSHRNRNRNRLQPPLAGV</sequence>
<evidence type="ECO:0000313" key="3">
    <source>
        <dbReference type="Proteomes" id="UP000241690"/>
    </source>
</evidence>
<dbReference type="Proteomes" id="UP000241690">
    <property type="component" value="Unassembled WGS sequence"/>
</dbReference>